<evidence type="ECO:0000256" key="1">
    <source>
        <dbReference type="SAM" id="Coils"/>
    </source>
</evidence>
<keyword evidence="5" id="KW-1185">Reference proteome</keyword>
<dbReference type="CDD" id="cd00077">
    <property type="entry name" value="HDc"/>
    <property type="match status" value="1"/>
</dbReference>
<dbReference type="SUPFAM" id="SSF55781">
    <property type="entry name" value="GAF domain-like"/>
    <property type="match status" value="1"/>
</dbReference>
<dbReference type="InterPro" id="IPR037522">
    <property type="entry name" value="HD_GYP_dom"/>
</dbReference>
<evidence type="ECO:0000256" key="2">
    <source>
        <dbReference type="SAM" id="MobiDB-lite"/>
    </source>
</evidence>
<dbReference type="Pfam" id="PF01590">
    <property type="entry name" value="GAF"/>
    <property type="match status" value="1"/>
</dbReference>
<name>A0A1W1H7F3_9BACT</name>
<evidence type="ECO:0000313" key="4">
    <source>
        <dbReference type="EMBL" id="SLM28305.1"/>
    </source>
</evidence>
<dbReference type="Gene3D" id="3.30.450.40">
    <property type="match status" value="1"/>
</dbReference>
<feature type="region of interest" description="Disordered" evidence="2">
    <location>
        <begin position="431"/>
        <end position="450"/>
    </location>
</feature>
<dbReference type="InterPro" id="IPR003607">
    <property type="entry name" value="HD/PDEase_dom"/>
</dbReference>
<evidence type="ECO:0000259" key="3">
    <source>
        <dbReference type="PROSITE" id="PS51832"/>
    </source>
</evidence>
<feature type="domain" description="HD-GYP" evidence="3">
    <location>
        <begin position="492"/>
        <end position="709"/>
    </location>
</feature>
<dbReference type="EMBL" id="FWEV01000037">
    <property type="protein sequence ID" value="SLM28305.1"/>
    <property type="molecule type" value="Genomic_DNA"/>
</dbReference>
<dbReference type="SUPFAM" id="SSF109604">
    <property type="entry name" value="HD-domain/PDEase-like"/>
    <property type="match status" value="2"/>
</dbReference>
<dbReference type="RefSeq" id="WP_080804645.1">
    <property type="nucleotide sequence ID" value="NZ_LT828548.1"/>
</dbReference>
<feature type="coiled-coil region" evidence="1">
    <location>
        <begin position="55"/>
        <end position="107"/>
    </location>
</feature>
<gene>
    <name evidence="4" type="ORF">MTBBW1_1310003</name>
</gene>
<protein>
    <submittedName>
        <fullName evidence="4">Methyl-accepting chemotaxis protein</fullName>
    </submittedName>
</protein>
<dbReference type="InterPro" id="IPR029016">
    <property type="entry name" value="GAF-like_dom_sf"/>
</dbReference>
<dbReference type="Pfam" id="PF13487">
    <property type="entry name" value="HD_5"/>
    <property type="match status" value="1"/>
</dbReference>
<evidence type="ECO:0000313" key="5">
    <source>
        <dbReference type="Proteomes" id="UP000191931"/>
    </source>
</evidence>
<dbReference type="STRING" id="1246637.MTBBW1_1310003"/>
<dbReference type="Gene3D" id="1.10.3210.10">
    <property type="entry name" value="Hypothetical protein af1432"/>
    <property type="match status" value="2"/>
</dbReference>
<dbReference type="PANTHER" id="PTHR43155:SF2">
    <property type="entry name" value="CYCLIC DI-GMP PHOSPHODIESTERASE PA4108"/>
    <property type="match status" value="1"/>
</dbReference>
<dbReference type="InterPro" id="IPR003018">
    <property type="entry name" value="GAF"/>
</dbReference>
<dbReference type="PANTHER" id="PTHR43155">
    <property type="entry name" value="CYCLIC DI-GMP PHOSPHODIESTERASE PA4108-RELATED"/>
    <property type="match status" value="1"/>
</dbReference>
<proteinExistence type="predicted"/>
<keyword evidence="1" id="KW-0175">Coiled coil</keyword>
<dbReference type="Proteomes" id="UP000191931">
    <property type="component" value="Unassembled WGS sequence"/>
</dbReference>
<dbReference type="SMART" id="SM00471">
    <property type="entry name" value="HDc"/>
    <property type="match status" value="1"/>
</dbReference>
<dbReference type="SMART" id="SM00065">
    <property type="entry name" value="GAF"/>
    <property type="match status" value="1"/>
</dbReference>
<sequence length="723" mass="82291">MIISDSFKKEKMIFEAGEALLQGGDEGVDYSSEFTKLLKQYKKLLKTTDRLMRVSDSNENRLKQVNIQVSRQQEELEKTHAELSQHAELLEIKVADRTKDLQSAQEKLEKLVEIGIALSKERNLNRFKEMILAGAKELTNADGGGLLLFDEPSDSLRYELFGVDSLDLHFGGNSGRTIPFAPILLRDPENQRPYYYMVIPHTALTRRTVSIANIRESSDFDFADIEAFDEKFDYRSQSYLAVPLKQSQGEVVGLLVLFNARIKGTGRVIPFSQEMAGFVEGLASQAAVALINQQLLDGQQQLLDSLIKLIASAIDAKSPYTGGHCERVVVLSEMLARVACETMEGPWADFDMQESEWREFRIASWLHDCGKVTTPEYVVDKATKLETIYNRIHEVRTRFEVLYRDCVIEYLNALMQGDKEDALQQTAMQQETPLGQEQPKEPEQRKKITIKQTQRQALLKKELDEKLNRLQEDFAFVASCNVGGEFMDESKQKRLDEIATITWQRHFDDRLGLSEAEIYRLKGISPQSLPATEHLLADRKEHLIPKPDGASSYDFEKYGFKVNAPEYLFNQGECYNLKIAKGTLTEEERFKIIEHAIQTIVMLEKLPFPRQLSQVVDIAGSHHETLVGNGYPKKLDETSIPLKARILAIADVFEALTASDRPYKKAKTLSEAVRILGFMKKDRHIDPDLFDLFLSSGVYNQYAKRFLDKKQMDDVDVAELCGK</sequence>
<dbReference type="AlphaFoldDB" id="A0A1W1H7F3"/>
<organism evidence="4 5">
    <name type="scientific">Desulfamplus magnetovallimortis</name>
    <dbReference type="NCBI Taxonomy" id="1246637"/>
    <lineage>
        <taxon>Bacteria</taxon>
        <taxon>Pseudomonadati</taxon>
        <taxon>Thermodesulfobacteriota</taxon>
        <taxon>Desulfobacteria</taxon>
        <taxon>Desulfobacterales</taxon>
        <taxon>Desulfobacteraceae</taxon>
        <taxon>Desulfamplus</taxon>
    </lineage>
</organism>
<dbReference type="OrthoDB" id="9769359at2"/>
<dbReference type="PROSITE" id="PS51832">
    <property type="entry name" value="HD_GYP"/>
    <property type="match status" value="1"/>
</dbReference>
<reference evidence="4 5" key="1">
    <citation type="submission" date="2017-03" db="EMBL/GenBank/DDBJ databases">
        <authorList>
            <person name="Afonso C.L."/>
            <person name="Miller P.J."/>
            <person name="Scott M.A."/>
            <person name="Spackman E."/>
            <person name="Goraichik I."/>
            <person name="Dimitrov K.M."/>
            <person name="Suarez D.L."/>
            <person name="Swayne D.E."/>
        </authorList>
    </citation>
    <scope>NUCLEOTIDE SEQUENCE [LARGE SCALE GENOMIC DNA]</scope>
    <source>
        <strain evidence="4">PRJEB14757</strain>
    </source>
</reference>
<accession>A0A1W1H7F3</accession>